<dbReference type="PANTHER" id="PTHR11567:SF110">
    <property type="entry name" value="2-PHOSPHOXYLOSE PHOSPHATASE 1"/>
    <property type="match status" value="1"/>
</dbReference>
<evidence type="ECO:0000256" key="5">
    <source>
        <dbReference type="ARBA" id="ARBA00041499"/>
    </source>
</evidence>
<sequence>MLQLMHRHGARAPEVSFNQSAICDDVPCGFLTKNGVKMILAVGDYVKNQYLADDAPKSLFKSSTYDLKNVYSRSTDVLRCLQSADAFLKGLFPTDNSLYPAIHTVDNNEDYLLNADFYPQFTYFYDFDKVRLRNSGDATVDKNFPNFADLTAIGKEVSCDKFCSVYETRSDCAVKLYEIATSKMADGTISKPEFKLLNDSFTKLS</sequence>
<proteinExistence type="inferred from homology"/>
<evidence type="ECO:0000256" key="1">
    <source>
        <dbReference type="ARBA" id="ARBA00005375"/>
    </source>
</evidence>
<dbReference type="AlphaFoldDB" id="A0A0A9X1K8"/>
<reference evidence="7" key="3">
    <citation type="journal article" date="2016" name="Gigascience">
        <title>De novo construction of an expanded transcriptome assembly for the western tarnished plant bug, Lygus hesperus.</title>
        <authorList>
            <person name="Tassone E.E."/>
            <person name="Geib S.M."/>
            <person name="Hall B."/>
            <person name="Fabrick J.A."/>
            <person name="Brent C.S."/>
            <person name="Hull J.J."/>
        </authorList>
    </citation>
    <scope>NUCLEOTIDE SEQUENCE</scope>
</reference>
<reference evidence="6" key="1">
    <citation type="journal article" date="2014" name="PLoS ONE">
        <title>Transcriptome-Based Identification of ABC Transporters in the Western Tarnished Plant Bug Lygus hesperus.</title>
        <authorList>
            <person name="Hull J.J."/>
            <person name="Chaney K."/>
            <person name="Geib S.M."/>
            <person name="Fabrick J.A."/>
            <person name="Brent C.S."/>
            <person name="Walsh D."/>
            <person name="Lavine L.C."/>
        </authorList>
    </citation>
    <scope>NUCLEOTIDE SEQUENCE</scope>
</reference>
<dbReference type="Pfam" id="PF00328">
    <property type="entry name" value="His_Phos_2"/>
    <property type="match status" value="1"/>
</dbReference>
<accession>A0A0A9X1K8</accession>
<keyword evidence="2" id="KW-0378">Hydrolase</keyword>
<gene>
    <name evidence="6" type="primary">ACP2_4</name>
    <name evidence="7" type="synonym">ACP2_0</name>
    <name evidence="6" type="ORF">CM83_19538</name>
    <name evidence="7" type="ORF">g.14572</name>
</gene>
<dbReference type="EMBL" id="GDHC01012474">
    <property type="protein sequence ID" value="JAQ06155.1"/>
    <property type="molecule type" value="Transcribed_RNA"/>
</dbReference>
<dbReference type="InterPro" id="IPR050645">
    <property type="entry name" value="Histidine_acid_phosphatase"/>
</dbReference>
<dbReference type="InterPro" id="IPR029033">
    <property type="entry name" value="His_PPase_superfam"/>
</dbReference>
<reference evidence="6" key="2">
    <citation type="submission" date="2014-07" db="EMBL/GenBank/DDBJ databases">
        <authorList>
            <person name="Hull J."/>
        </authorList>
    </citation>
    <scope>NUCLEOTIDE SEQUENCE</scope>
</reference>
<dbReference type="PANTHER" id="PTHR11567">
    <property type="entry name" value="ACID PHOSPHATASE-RELATED"/>
    <property type="match status" value="1"/>
</dbReference>
<evidence type="ECO:0000256" key="4">
    <source>
        <dbReference type="ARBA" id="ARBA00040357"/>
    </source>
</evidence>
<dbReference type="GO" id="GO:0016791">
    <property type="term" value="F:phosphatase activity"/>
    <property type="evidence" value="ECO:0007669"/>
    <property type="project" value="TreeGrafter"/>
</dbReference>
<comment type="similarity">
    <text evidence="1">Belongs to the histidine acid phosphatase family.</text>
</comment>
<protein>
    <recommendedName>
        <fullName evidence="4">2-phosphoxylose phosphatase 1</fullName>
    </recommendedName>
    <alternativeName>
        <fullName evidence="5">Acid phosphatase-like protein 2</fullName>
    </alternativeName>
</protein>
<evidence type="ECO:0000256" key="3">
    <source>
        <dbReference type="ARBA" id="ARBA00036311"/>
    </source>
</evidence>
<evidence type="ECO:0000256" key="2">
    <source>
        <dbReference type="ARBA" id="ARBA00022801"/>
    </source>
</evidence>
<dbReference type="Gene3D" id="3.40.50.1240">
    <property type="entry name" value="Phosphoglycerate mutase-like"/>
    <property type="match status" value="1"/>
</dbReference>
<dbReference type="SUPFAM" id="SSF53254">
    <property type="entry name" value="Phosphoglycerate mutase-like"/>
    <property type="match status" value="1"/>
</dbReference>
<name>A0A0A9X1K8_LYGHE</name>
<dbReference type="InterPro" id="IPR000560">
    <property type="entry name" value="His_Pase_clade-2"/>
</dbReference>
<dbReference type="EMBL" id="GBHO01030971">
    <property type="protein sequence ID" value="JAG12633.1"/>
    <property type="molecule type" value="Transcribed_RNA"/>
</dbReference>
<dbReference type="CDD" id="cd07061">
    <property type="entry name" value="HP_HAP_like"/>
    <property type="match status" value="1"/>
</dbReference>
<evidence type="ECO:0000313" key="7">
    <source>
        <dbReference type="EMBL" id="JAQ06155.1"/>
    </source>
</evidence>
<evidence type="ECO:0000313" key="6">
    <source>
        <dbReference type="EMBL" id="JAG12633.1"/>
    </source>
</evidence>
<comment type="catalytic activity">
    <reaction evidence="3">
        <text>3-O-[beta-D-GlcA-(1-&gt;3)-beta-D-Gal-(1-&gt;3)-beta-D-Gal-(1-&gt;4)-beta-D-2-O-P-Xyl]-L-seryl-[protein] + H2O = 3-O-(beta-D-GlcA-(1-&gt;3)-beta-D-Gal-(1-&gt;3)-beta-D-Gal-(1-&gt;4)-beta-D-Xyl)-L-seryl-[protein] + phosphate</text>
        <dbReference type="Rhea" id="RHEA:56512"/>
        <dbReference type="Rhea" id="RHEA-COMP:12573"/>
        <dbReference type="Rhea" id="RHEA-COMP:14559"/>
        <dbReference type="ChEBI" id="CHEBI:15377"/>
        <dbReference type="ChEBI" id="CHEBI:43474"/>
        <dbReference type="ChEBI" id="CHEBI:132093"/>
        <dbReference type="ChEBI" id="CHEBI:140495"/>
    </reaction>
</comment>
<organism evidence="6">
    <name type="scientific">Lygus hesperus</name>
    <name type="common">Western plant bug</name>
    <dbReference type="NCBI Taxonomy" id="30085"/>
    <lineage>
        <taxon>Eukaryota</taxon>
        <taxon>Metazoa</taxon>
        <taxon>Ecdysozoa</taxon>
        <taxon>Arthropoda</taxon>
        <taxon>Hexapoda</taxon>
        <taxon>Insecta</taxon>
        <taxon>Pterygota</taxon>
        <taxon>Neoptera</taxon>
        <taxon>Paraneoptera</taxon>
        <taxon>Hemiptera</taxon>
        <taxon>Heteroptera</taxon>
        <taxon>Panheteroptera</taxon>
        <taxon>Cimicomorpha</taxon>
        <taxon>Miridae</taxon>
        <taxon>Mirini</taxon>
        <taxon>Lygus</taxon>
    </lineage>
</organism>